<evidence type="ECO:0000259" key="13">
    <source>
        <dbReference type="PROSITE" id="PS50157"/>
    </source>
</evidence>
<feature type="compositionally biased region" description="Polar residues" evidence="11">
    <location>
        <begin position="640"/>
        <end position="651"/>
    </location>
</feature>
<dbReference type="EMBL" id="GGYP01004060">
    <property type="protein sequence ID" value="MDE48831.1"/>
    <property type="molecule type" value="Transcribed_RNA"/>
</dbReference>
<evidence type="ECO:0000256" key="6">
    <source>
        <dbReference type="ARBA" id="ARBA00022833"/>
    </source>
</evidence>
<evidence type="ECO:0000256" key="7">
    <source>
        <dbReference type="ARBA" id="ARBA00023015"/>
    </source>
</evidence>
<dbReference type="Pfam" id="PF00628">
    <property type="entry name" value="PHD"/>
    <property type="match status" value="2"/>
</dbReference>
<feature type="region of interest" description="Disordered" evidence="11">
    <location>
        <begin position="579"/>
        <end position="667"/>
    </location>
</feature>
<dbReference type="InterPro" id="IPR001965">
    <property type="entry name" value="Znf_PHD"/>
</dbReference>
<keyword evidence="5 10" id="KW-0863">Zinc-finger</keyword>
<gene>
    <name evidence="14" type="primary">dpf3_1</name>
    <name evidence="14" type="ORF">g.17298</name>
</gene>
<evidence type="ECO:0000256" key="10">
    <source>
        <dbReference type="PROSITE-ProRule" id="PRU00042"/>
    </source>
</evidence>
<organism evidence="14">
    <name type="scientific">Aceria tosichella</name>
    <name type="common">wheat curl mite</name>
    <dbReference type="NCBI Taxonomy" id="561515"/>
    <lineage>
        <taxon>Eukaryota</taxon>
        <taxon>Metazoa</taxon>
        <taxon>Ecdysozoa</taxon>
        <taxon>Arthropoda</taxon>
        <taxon>Chelicerata</taxon>
        <taxon>Arachnida</taxon>
        <taxon>Acari</taxon>
        <taxon>Acariformes</taxon>
        <taxon>Trombidiformes</taxon>
        <taxon>Prostigmata</taxon>
        <taxon>Eupodina</taxon>
        <taxon>Eriophyoidea</taxon>
        <taxon>Eriophyidae</taxon>
        <taxon>Eriophyinae</taxon>
        <taxon>Aceriini</taxon>
        <taxon>Aceria</taxon>
    </lineage>
</organism>
<feature type="compositionally biased region" description="Polar residues" evidence="11">
    <location>
        <begin position="341"/>
        <end position="352"/>
    </location>
</feature>
<feature type="compositionally biased region" description="Acidic residues" evidence="11">
    <location>
        <begin position="623"/>
        <end position="636"/>
    </location>
</feature>
<feature type="compositionally biased region" description="Low complexity" evidence="11">
    <location>
        <begin position="19"/>
        <end position="30"/>
    </location>
</feature>
<sequence length="866" mass="95500">MNKRNKTAAKRPAAPIPDPSSSSSANNSPSKQHDYLSLIRGTNSFNSRLVTDRTRRLPFLDSQTGVAQRNCALWRSESDRVRCQDRMDAANMRQQVSSVLYSYPSQHWLKRRQYQQQQQQQQQRPTVELGDRLKANGWDQNYQNRTGHHELVFPSALSSASSSSSSSSYSSSWSGSIVGELSHVVNGVRLALSSAKGPIRHQHQPPLPPRSESTGSHSFADSDSRDQSSQSVGSPRSQHPDDEHHHHGISVGLASQLSDGDGCIGHRVNGRDGEKEIGKTGIEASGTKTKKRKKLEEFNKSNNASLLGPFKRSASSLLATGTNHNNSSSSNNYNNTNNYNGRKTAQDNNTSKIRTKNHKRTKASSSPSAQRVESATDEGEDDDNDDQGDVEQLEKPLASVPANGASPSHLRPYVCPICDQTYKTRPGLSYHFIHAHDTVLPRNFPVKIGAGAGGKQAASLSRESSDICQTSSAGKKRTGSSTVKLKPHQAANGDEVTTRVLRHFRTSRVDQQEIESSDRPGSPSYGRHEDQDRLSSIQVQQLDIVELQTDNNHNNKTKIGELVGTDQLQVQDAISELVVNGEGRTEAGAKGDPIESETTTGVDSNRLTVSDSQGDTERLANQDDVDNGCNDDDDDDKTVLETSPSQDSRATSIEREESIGSKGETDCAQIEIQKPNVLDAADHSNGTNGLIHANYDEASSVGKCRLEGNYHKQHEVAGNNDKNNNNHPDDKHHRHIHHQHENLLPAPPKSSSKQNLFCDFCLGTADKNRRTRMPEELISCSSCGSSGHPSCLRFSENIRRSVQKYNWQCIECKTCSTCNQADREDQLLFCDDCDRSYHTYCLSPQLDRPPEGNWTCKPCLSEYYTV</sequence>
<dbReference type="PROSITE" id="PS50016">
    <property type="entry name" value="ZF_PHD_2"/>
    <property type="match status" value="2"/>
</dbReference>
<dbReference type="PANTHER" id="PTHR45888">
    <property type="entry name" value="HL01030P-RELATED"/>
    <property type="match status" value="1"/>
</dbReference>
<keyword evidence="8" id="KW-0804">Transcription</keyword>
<evidence type="ECO:0000256" key="9">
    <source>
        <dbReference type="ARBA" id="ARBA00023242"/>
    </source>
</evidence>
<evidence type="ECO:0000259" key="12">
    <source>
        <dbReference type="PROSITE" id="PS50016"/>
    </source>
</evidence>
<comment type="similarity">
    <text evidence="2">Belongs to the requiem/DPF family.</text>
</comment>
<dbReference type="PROSITE" id="PS50157">
    <property type="entry name" value="ZINC_FINGER_C2H2_2"/>
    <property type="match status" value="1"/>
</dbReference>
<dbReference type="SMART" id="SM00249">
    <property type="entry name" value="PHD"/>
    <property type="match status" value="2"/>
</dbReference>
<evidence type="ECO:0000256" key="1">
    <source>
        <dbReference type="ARBA" id="ARBA00004123"/>
    </source>
</evidence>
<comment type="subcellular location">
    <subcellularLocation>
        <location evidence="1">Nucleus</location>
    </subcellularLocation>
</comment>
<feature type="compositionally biased region" description="Basic residues" evidence="11">
    <location>
        <begin position="353"/>
        <end position="362"/>
    </location>
</feature>
<feature type="domain" description="PHD-type" evidence="12">
    <location>
        <begin position="755"/>
        <end position="815"/>
    </location>
</feature>
<dbReference type="Gene3D" id="3.30.40.10">
    <property type="entry name" value="Zinc/RING finger domain, C3HC4 (zinc finger)"/>
    <property type="match status" value="1"/>
</dbReference>
<dbReference type="Pfam" id="PF14051">
    <property type="entry name" value="DPF1-3_N"/>
    <property type="match status" value="1"/>
</dbReference>
<dbReference type="SUPFAM" id="SSF57903">
    <property type="entry name" value="FYVE/PHD zinc finger"/>
    <property type="match status" value="2"/>
</dbReference>
<keyword evidence="9" id="KW-0539">Nucleus</keyword>
<evidence type="ECO:0000256" key="5">
    <source>
        <dbReference type="ARBA" id="ARBA00022771"/>
    </source>
</evidence>
<feature type="compositionally biased region" description="Polar residues" evidence="11">
    <location>
        <begin position="459"/>
        <end position="483"/>
    </location>
</feature>
<dbReference type="InterPro" id="IPR025750">
    <property type="entry name" value="DPF1-3_N"/>
</dbReference>
<proteinExistence type="inferred from homology"/>
<accession>A0A6G1SF30</accession>
<feature type="compositionally biased region" description="Basic and acidic residues" evidence="11">
    <location>
        <begin position="652"/>
        <end position="665"/>
    </location>
</feature>
<feature type="domain" description="PHD-type" evidence="12">
    <location>
        <begin position="812"/>
        <end position="862"/>
    </location>
</feature>
<feature type="region of interest" description="Disordered" evidence="11">
    <location>
        <begin position="715"/>
        <end position="739"/>
    </location>
</feature>
<dbReference type="PROSITE" id="PS00028">
    <property type="entry name" value="ZINC_FINGER_C2H2_1"/>
    <property type="match status" value="1"/>
</dbReference>
<dbReference type="InterPro" id="IPR013083">
    <property type="entry name" value="Znf_RING/FYVE/PHD"/>
</dbReference>
<dbReference type="GO" id="GO:0005634">
    <property type="term" value="C:nucleus"/>
    <property type="evidence" value="ECO:0007669"/>
    <property type="project" value="UniProtKB-SubCell"/>
</dbReference>
<dbReference type="InterPro" id="IPR019787">
    <property type="entry name" value="Znf_PHD-finger"/>
</dbReference>
<feature type="compositionally biased region" description="Acidic residues" evidence="11">
    <location>
        <begin position="375"/>
        <end position="389"/>
    </location>
</feature>
<dbReference type="FunFam" id="3.30.40.10:FF:000005">
    <property type="entry name" value="zinc finger protein isoform X1"/>
    <property type="match status" value="1"/>
</dbReference>
<dbReference type="InterPro" id="IPR013087">
    <property type="entry name" value="Znf_C2H2_type"/>
</dbReference>
<evidence type="ECO:0000256" key="11">
    <source>
        <dbReference type="SAM" id="MobiDB-lite"/>
    </source>
</evidence>
<evidence type="ECO:0000256" key="2">
    <source>
        <dbReference type="ARBA" id="ARBA00010539"/>
    </source>
</evidence>
<keyword evidence="4" id="KW-0677">Repeat</keyword>
<feature type="region of interest" description="Disordered" evidence="11">
    <location>
        <begin position="456"/>
        <end position="533"/>
    </location>
</feature>
<feature type="compositionally biased region" description="Low complexity" evidence="11">
    <location>
        <begin position="322"/>
        <end position="340"/>
    </location>
</feature>
<keyword evidence="3" id="KW-0479">Metal-binding</keyword>
<feature type="compositionally biased region" description="Polar residues" evidence="11">
    <location>
        <begin position="596"/>
        <end position="613"/>
    </location>
</feature>
<evidence type="ECO:0000256" key="3">
    <source>
        <dbReference type="ARBA" id="ARBA00022723"/>
    </source>
</evidence>
<feature type="region of interest" description="Disordered" evidence="11">
    <location>
        <begin position="1"/>
        <end position="35"/>
    </location>
</feature>
<dbReference type="GO" id="GO:0008270">
    <property type="term" value="F:zinc ion binding"/>
    <property type="evidence" value="ECO:0007669"/>
    <property type="project" value="UniProtKB-KW"/>
</dbReference>
<dbReference type="AlphaFoldDB" id="A0A6G1SF30"/>
<feature type="compositionally biased region" description="Polar residues" evidence="11">
    <location>
        <begin position="363"/>
        <end position="373"/>
    </location>
</feature>
<dbReference type="InterPro" id="IPR011011">
    <property type="entry name" value="Znf_FYVE_PHD"/>
</dbReference>
<evidence type="ECO:0000256" key="8">
    <source>
        <dbReference type="ARBA" id="ARBA00023163"/>
    </source>
</evidence>
<feature type="domain" description="C2H2-type" evidence="13">
    <location>
        <begin position="413"/>
        <end position="441"/>
    </location>
</feature>
<protein>
    <submittedName>
        <fullName evidence="14">Zinc finger protein DPF3</fullName>
    </submittedName>
</protein>
<feature type="region of interest" description="Disordered" evidence="11">
    <location>
        <begin position="196"/>
        <end position="389"/>
    </location>
</feature>
<dbReference type="PANTHER" id="PTHR45888:SF5">
    <property type="entry name" value="D4, ISOFORM A"/>
    <property type="match status" value="1"/>
</dbReference>
<keyword evidence="7" id="KW-0805">Transcription regulation</keyword>
<name>A0A6G1SF30_9ACAR</name>
<evidence type="ECO:0000256" key="4">
    <source>
        <dbReference type="ARBA" id="ARBA00022737"/>
    </source>
</evidence>
<feature type="compositionally biased region" description="Basic and acidic residues" evidence="11">
    <location>
        <begin position="583"/>
        <end position="593"/>
    </location>
</feature>
<evidence type="ECO:0000313" key="14">
    <source>
        <dbReference type="EMBL" id="MDE48831.1"/>
    </source>
</evidence>
<reference evidence="14" key="1">
    <citation type="submission" date="2018-10" db="EMBL/GenBank/DDBJ databases">
        <title>Transcriptome assembly of Aceria tosichella (Wheat curl mite) Type 2.</title>
        <authorList>
            <person name="Scully E.D."/>
            <person name="Geib S.M."/>
            <person name="Palmer N.A."/>
            <person name="Gupta A.K."/>
            <person name="Sarath G."/>
            <person name="Tatineni S."/>
        </authorList>
    </citation>
    <scope>NUCLEOTIDE SEQUENCE</scope>
    <source>
        <strain evidence="14">LincolnNE</strain>
    </source>
</reference>
<feature type="compositionally biased region" description="Basic and acidic residues" evidence="11">
    <location>
        <begin position="269"/>
        <end position="278"/>
    </location>
</feature>
<keyword evidence="6" id="KW-0862">Zinc</keyword>